<accession>W7TSF8</accession>
<evidence type="ECO:0000259" key="6">
    <source>
        <dbReference type="Pfam" id="PF03151"/>
    </source>
</evidence>
<keyword evidence="2 5" id="KW-0812">Transmembrane</keyword>
<comment type="subcellular location">
    <subcellularLocation>
        <location evidence="1">Membrane</location>
        <topology evidence="1">Multi-pass membrane protein</topology>
    </subcellularLocation>
</comment>
<dbReference type="EMBL" id="AZIL01000177">
    <property type="protein sequence ID" value="EWM29117.1"/>
    <property type="molecule type" value="Genomic_DNA"/>
</dbReference>
<evidence type="ECO:0000256" key="5">
    <source>
        <dbReference type="SAM" id="Phobius"/>
    </source>
</evidence>
<dbReference type="PANTHER" id="PTHR11132">
    <property type="entry name" value="SOLUTE CARRIER FAMILY 35"/>
    <property type="match status" value="1"/>
</dbReference>
<feature type="transmembrane region" description="Helical" evidence="5">
    <location>
        <begin position="316"/>
        <end position="333"/>
    </location>
</feature>
<feature type="transmembrane region" description="Helical" evidence="5">
    <location>
        <begin position="169"/>
        <end position="187"/>
    </location>
</feature>
<protein>
    <submittedName>
        <fullName evidence="7">Nucleotide sugar transporter family protein</fullName>
    </submittedName>
</protein>
<dbReference type="InterPro" id="IPR050186">
    <property type="entry name" value="TPT_transporter"/>
</dbReference>
<keyword evidence="7" id="KW-0813">Transport</keyword>
<dbReference type="Pfam" id="PF03151">
    <property type="entry name" value="TPT"/>
    <property type="match status" value="1"/>
</dbReference>
<evidence type="ECO:0000256" key="2">
    <source>
        <dbReference type="ARBA" id="ARBA00022692"/>
    </source>
</evidence>
<dbReference type="InterPro" id="IPR004853">
    <property type="entry name" value="Sugar_P_trans_dom"/>
</dbReference>
<keyword evidence="8" id="KW-1185">Reference proteome</keyword>
<feature type="transmembrane region" description="Helical" evidence="5">
    <location>
        <begin position="261"/>
        <end position="282"/>
    </location>
</feature>
<feature type="transmembrane region" description="Helical" evidence="5">
    <location>
        <begin position="227"/>
        <end position="246"/>
    </location>
</feature>
<dbReference type="Proteomes" id="UP000019335">
    <property type="component" value="Chromosome 3"/>
</dbReference>
<evidence type="ECO:0000256" key="3">
    <source>
        <dbReference type="ARBA" id="ARBA00022989"/>
    </source>
</evidence>
<feature type="transmembrane region" description="Helical" evidence="5">
    <location>
        <begin position="80"/>
        <end position="104"/>
    </location>
</feature>
<organism evidence="7 8">
    <name type="scientific">Nannochloropsis gaditana</name>
    <dbReference type="NCBI Taxonomy" id="72520"/>
    <lineage>
        <taxon>Eukaryota</taxon>
        <taxon>Sar</taxon>
        <taxon>Stramenopiles</taxon>
        <taxon>Ochrophyta</taxon>
        <taxon>Eustigmatophyceae</taxon>
        <taxon>Eustigmatales</taxon>
        <taxon>Monodopsidaceae</taxon>
        <taxon>Nannochloropsis</taxon>
    </lineage>
</organism>
<evidence type="ECO:0000256" key="4">
    <source>
        <dbReference type="ARBA" id="ARBA00023136"/>
    </source>
</evidence>
<dbReference type="OrthoDB" id="5547497at2759"/>
<keyword evidence="4 5" id="KW-0472">Membrane</keyword>
<feature type="transmembrane region" description="Helical" evidence="5">
    <location>
        <begin position="289"/>
        <end position="310"/>
    </location>
</feature>
<evidence type="ECO:0000313" key="7">
    <source>
        <dbReference type="EMBL" id="EWM29117.1"/>
    </source>
</evidence>
<keyword evidence="7" id="KW-0762">Sugar transport</keyword>
<keyword evidence="3 5" id="KW-1133">Transmembrane helix</keyword>
<feature type="domain" description="Sugar phosphate transporter" evidence="6">
    <location>
        <begin position="67"/>
        <end position="332"/>
    </location>
</feature>
<proteinExistence type="predicted"/>
<feature type="transmembrane region" description="Helical" evidence="5">
    <location>
        <begin position="54"/>
        <end position="74"/>
    </location>
</feature>
<evidence type="ECO:0000313" key="8">
    <source>
        <dbReference type="Proteomes" id="UP000019335"/>
    </source>
</evidence>
<comment type="caution">
    <text evidence="7">The sequence shown here is derived from an EMBL/GenBank/DDBJ whole genome shotgun (WGS) entry which is preliminary data.</text>
</comment>
<reference evidence="7 8" key="1">
    <citation type="journal article" date="2014" name="Mol. Plant">
        <title>Chromosome Scale Genome Assembly and Transcriptome Profiling of Nannochloropsis gaditana in Nitrogen Depletion.</title>
        <authorList>
            <person name="Corteggiani Carpinelli E."/>
            <person name="Telatin A."/>
            <person name="Vitulo N."/>
            <person name="Forcato C."/>
            <person name="D'Angelo M."/>
            <person name="Schiavon R."/>
            <person name="Vezzi A."/>
            <person name="Giacometti G.M."/>
            <person name="Morosinotto T."/>
            <person name="Valle G."/>
        </authorList>
    </citation>
    <scope>NUCLEOTIDE SEQUENCE [LARGE SCALE GENOMIC DNA]</scope>
    <source>
        <strain evidence="7 8">B-31</strain>
    </source>
</reference>
<sequence>MRGAAGWDDILQHRRADSLDLSCSPPPSLMITLTRLLSLATLPTITQMLDMTTIFAMFGNVGSVVGVVIMNKYIVAVDAFNFMIFLSFTHFVFTYLGCSVLLHLGFFNYKPAPIRGVLPVALGSLGSVAFMNLNLAHNSVGFYQLSKLACIPVTIALERAFYGKTVPGPVLVTLIPITIGVGIATVNDVSVNLVGTAFAALAVLFTSLAQIFTSTYQKQLDCDALQLLYHSSPLIAAGSFLMIPFFDNVRYLVQTSISLSLLNHVLSSCVLALGVNISNYLVLGKTSPLTYQVLGHLKTILILVLGFVVFKYKSNARAVVGILIALGGVIAYTELKRRMSLQQGGRAGMSSSHSGLRRGFEGLSYSKVAADEEIPDGEIGGAGRLELMGAMKV</sequence>
<feature type="transmembrane region" description="Helical" evidence="5">
    <location>
        <begin position="193"/>
        <end position="215"/>
    </location>
</feature>
<dbReference type="GO" id="GO:0016020">
    <property type="term" value="C:membrane"/>
    <property type="evidence" value="ECO:0007669"/>
    <property type="project" value="UniProtKB-SubCell"/>
</dbReference>
<feature type="transmembrane region" description="Helical" evidence="5">
    <location>
        <begin position="116"/>
        <end position="135"/>
    </location>
</feature>
<evidence type="ECO:0000256" key="1">
    <source>
        <dbReference type="ARBA" id="ARBA00004141"/>
    </source>
</evidence>
<dbReference type="AlphaFoldDB" id="W7TSF8"/>
<gene>
    <name evidence="7" type="ORF">Naga_100007g15</name>
</gene>
<name>W7TSF8_9STRA</name>